<keyword evidence="2" id="KW-0963">Cytoplasm</keyword>
<dbReference type="GO" id="GO:0016740">
    <property type="term" value="F:transferase activity"/>
    <property type="evidence" value="ECO:0007669"/>
    <property type="project" value="UniProtKB-KW"/>
</dbReference>
<keyword evidence="8" id="KW-0067">ATP-binding</keyword>
<dbReference type="KEGG" id="hoh:Hoch_2544"/>
<feature type="region of interest" description="Disordered" evidence="13">
    <location>
        <begin position="272"/>
        <end position="292"/>
    </location>
</feature>
<keyword evidence="5" id="KW-0819">tRNA processing</keyword>
<dbReference type="OrthoDB" id="9801054at2"/>
<evidence type="ECO:0000259" key="14">
    <source>
        <dbReference type="Pfam" id="PF01171"/>
    </source>
</evidence>
<keyword evidence="9" id="KW-0460">Magnesium</keyword>
<evidence type="ECO:0000256" key="3">
    <source>
        <dbReference type="ARBA" id="ARBA00022555"/>
    </source>
</evidence>
<evidence type="ECO:0000256" key="11">
    <source>
        <dbReference type="ARBA" id="ARBA00023004"/>
    </source>
</evidence>
<keyword evidence="16" id="KW-1185">Reference proteome</keyword>
<evidence type="ECO:0000256" key="2">
    <source>
        <dbReference type="ARBA" id="ARBA00022490"/>
    </source>
</evidence>
<proteinExistence type="inferred from homology"/>
<gene>
    <name evidence="15" type="ordered locus">Hoch_2544</name>
</gene>
<dbReference type="Pfam" id="PF01171">
    <property type="entry name" value="ATP_bind_3"/>
    <property type="match status" value="1"/>
</dbReference>
<evidence type="ECO:0000256" key="9">
    <source>
        <dbReference type="ARBA" id="ARBA00022842"/>
    </source>
</evidence>
<evidence type="ECO:0000256" key="6">
    <source>
        <dbReference type="ARBA" id="ARBA00022723"/>
    </source>
</evidence>
<dbReference type="GO" id="GO:0008033">
    <property type="term" value="P:tRNA processing"/>
    <property type="evidence" value="ECO:0007669"/>
    <property type="project" value="UniProtKB-KW"/>
</dbReference>
<evidence type="ECO:0000256" key="10">
    <source>
        <dbReference type="ARBA" id="ARBA00022884"/>
    </source>
</evidence>
<dbReference type="HOGENOM" id="CLU_026481_0_0_7"/>
<organism evidence="15 16">
    <name type="scientific">Haliangium ochraceum (strain DSM 14365 / JCM 11303 / SMP-2)</name>
    <dbReference type="NCBI Taxonomy" id="502025"/>
    <lineage>
        <taxon>Bacteria</taxon>
        <taxon>Pseudomonadati</taxon>
        <taxon>Myxococcota</taxon>
        <taxon>Polyangia</taxon>
        <taxon>Haliangiales</taxon>
        <taxon>Kofleriaceae</taxon>
        <taxon>Haliangium</taxon>
    </lineage>
</organism>
<dbReference type="PANTHER" id="PTHR43686:SF1">
    <property type="entry name" value="AMINOTRAN_5 DOMAIN-CONTAINING PROTEIN"/>
    <property type="match status" value="1"/>
</dbReference>
<evidence type="ECO:0000256" key="5">
    <source>
        <dbReference type="ARBA" id="ARBA00022694"/>
    </source>
</evidence>
<keyword evidence="3" id="KW-0820">tRNA-binding</keyword>
<protein>
    <submittedName>
        <fullName evidence="15">PP-loop domain protein</fullName>
    </submittedName>
</protein>
<evidence type="ECO:0000256" key="13">
    <source>
        <dbReference type="SAM" id="MobiDB-lite"/>
    </source>
</evidence>
<dbReference type="GO" id="GO:0005524">
    <property type="term" value="F:ATP binding"/>
    <property type="evidence" value="ECO:0007669"/>
    <property type="project" value="UniProtKB-KW"/>
</dbReference>
<dbReference type="Gene3D" id="3.40.50.620">
    <property type="entry name" value="HUPs"/>
    <property type="match status" value="1"/>
</dbReference>
<evidence type="ECO:0000256" key="12">
    <source>
        <dbReference type="ARBA" id="ARBA00023014"/>
    </source>
</evidence>
<dbReference type="RefSeq" id="WP_012827686.1">
    <property type="nucleotide sequence ID" value="NC_013440.1"/>
</dbReference>
<dbReference type="SUPFAM" id="SSF52402">
    <property type="entry name" value="Adenine nucleotide alpha hydrolases-like"/>
    <property type="match status" value="1"/>
</dbReference>
<dbReference type="GO" id="GO:0046872">
    <property type="term" value="F:metal ion binding"/>
    <property type="evidence" value="ECO:0007669"/>
    <property type="project" value="UniProtKB-KW"/>
</dbReference>
<feature type="domain" description="tRNA(Ile)-lysidine/2-thiocytidine synthase N-terminal" evidence="14">
    <location>
        <begin position="56"/>
        <end position="220"/>
    </location>
</feature>
<evidence type="ECO:0000313" key="16">
    <source>
        <dbReference type="Proteomes" id="UP000001880"/>
    </source>
</evidence>
<keyword evidence="12" id="KW-0411">Iron-sulfur</keyword>
<keyword evidence="11" id="KW-0408">Iron</keyword>
<reference evidence="15 16" key="1">
    <citation type="journal article" date="2010" name="Stand. Genomic Sci.">
        <title>Complete genome sequence of Haliangium ochraceum type strain (SMP-2).</title>
        <authorList>
            <consortium name="US DOE Joint Genome Institute (JGI-PGF)"/>
            <person name="Ivanova N."/>
            <person name="Daum C."/>
            <person name="Lang E."/>
            <person name="Abt B."/>
            <person name="Kopitz M."/>
            <person name="Saunders E."/>
            <person name="Lapidus A."/>
            <person name="Lucas S."/>
            <person name="Glavina Del Rio T."/>
            <person name="Nolan M."/>
            <person name="Tice H."/>
            <person name="Copeland A."/>
            <person name="Cheng J.F."/>
            <person name="Chen F."/>
            <person name="Bruce D."/>
            <person name="Goodwin L."/>
            <person name="Pitluck S."/>
            <person name="Mavromatis K."/>
            <person name="Pati A."/>
            <person name="Mikhailova N."/>
            <person name="Chen A."/>
            <person name="Palaniappan K."/>
            <person name="Land M."/>
            <person name="Hauser L."/>
            <person name="Chang Y.J."/>
            <person name="Jeffries C.D."/>
            <person name="Detter J.C."/>
            <person name="Brettin T."/>
            <person name="Rohde M."/>
            <person name="Goker M."/>
            <person name="Bristow J."/>
            <person name="Markowitz V."/>
            <person name="Eisen J.A."/>
            <person name="Hugenholtz P."/>
            <person name="Kyrpides N.C."/>
            <person name="Klenk H.P."/>
        </authorList>
    </citation>
    <scope>NUCLEOTIDE SEQUENCE [LARGE SCALE GENOMIC DNA]</scope>
    <source>
        <strain evidence="16">DSM 14365 / CIP 107738 / JCM 11303 / AJ 13395 / SMP-2</strain>
    </source>
</reference>
<dbReference type="GO" id="GO:0000049">
    <property type="term" value="F:tRNA binding"/>
    <property type="evidence" value="ECO:0007669"/>
    <property type="project" value="UniProtKB-KW"/>
</dbReference>
<dbReference type="InterPro" id="IPR014729">
    <property type="entry name" value="Rossmann-like_a/b/a_fold"/>
</dbReference>
<evidence type="ECO:0000313" key="15">
    <source>
        <dbReference type="EMBL" id="ACY15078.1"/>
    </source>
</evidence>
<name>D0LKN0_HALO1</name>
<dbReference type="GO" id="GO:0051539">
    <property type="term" value="F:4 iron, 4 sulfur cluster binding"/>
    <property type="evidence" value="ECO:0007669"/>
    <property type="project" value="UniProtKB-KW"/>
</dbReference>
<keyword evidence="6" id="KW-0479">Metal-binding</keyword>
<evidence type="ECO:0000256" key="4">
    <source>
        <dbReference type="ARBA" id="ARBA00022679"/>
    </source>
</evidence>
<dbReference type="STRING" id="502025.Hoch_2544"/>
<dbReference type="Proteomes" id="UP000001880">
    <property type="component" value="Chromosome"/>
</dbReference>
<dbReference type="InterPro" id="IPR012089">
    <property type="entry name" value="tRNA_Cyd_32_2_STrfase"/>
</dbReference>
<dbReference type="PIRSF" id="PIRSF004976">
    <property type="entry name" value="ATPase_YdaO"/>
    <property type="match status" value="1"/>
</dbReference>
<dbReference type="eggNOG" id="COG0037">
    <property type="taxonomic scope" value="Bacteria"/>
</dbReference>
<sequence>MSSEFVPLSALSRREFLPAPPVDGPRQRQPRTERAIVKKTGRAIADFDMIADGDRIMVCISGGKDSYALLEVLRILQRRAPVRFELLAVNVDQGWPGYDTAIIAEHLASTGVPYRMITRDFASVVEANLAPGATPCSLCSRLRRGVLYNLAGEFACTKIALGHHADDLIETLMLNLMYSGKLAAMPAKLHSDDGRNTVIRPLAYVPEALLSSYAQEREFPVVRCGCPSCGLPEQKRQVVKRLLQSLEEADPGVKHHMLAALGNIKPSQLLDRALQGQADQHERGAQTPGELA</sequence>
<accession>D0LKN0</accession>
<keyword evidence="1" id="KW-0004">4Fe-4S</keyword>
<evidence type="ECO:0000256" key="1">
    <source>
        <dbReference type="ARBA" id="ARBA00022485"/>
    </source>
</evidence>
<dbReference type="InterPro" id="IPR035107">
    <property type="entry name" value="tRNA_thiolation_TtcA_Ctu1"/>
</dbReference>
<keyword evidence="10" id="KW-0694">RNA-binding</keyword>
<dbReference type="CDD" id="cd24138">
    <property type="entry name" value="TtcA-like"/>
    <property type="match status" value="1"/>
</dbReference>
<dbReference type="AlphaFoldDB" id="D0LKN0"/>
<dbReference type="HAMAP" id="MF_01850">
    <property type="entry name" value="TtcA"/>
    <property type="match status" value="1"/>
</dbReference>
<dbReference type="PANTHER" id="PTHR43686">
    <property type="entry name" value="SULFURTRANSFERASE-RELATED"/>
    <property type="match status" value="1"/>
</dbReference>
<dbReference type="EMBL" id="CP001804">
    <property type="protein sequence ID" value="ACY15078.1"/>
    <property type="molecule type" value="Genomic_DNA"/>
</dbReference>
<dbReference type="InterPro" id="IPR011063">
    <property type="entry name" value="TilS/TtcA_N"/>
</dbReference>
<evidence type="ECO:0000256" key="8">
    <source>
        <dbReference type="ARBA" id="ARBA00022840"/>
    </source>
</evidence>
<keyword evidence="4" id="KW-0808">Transferase</keyword>
<keyword evidence="7" id="KW-0547">Nucleotide-binding</keyword>
<evidence type="ECO:0000256" key="7">
    <source>
        <dbReference type="ARBA" id="ARBA00022741"/>
    </source>
</evidence>
<dbReference type="NCBIfam" id="NF007972">
    <property type="entry name" value="PRK10696.1"/>
    <property type="match status" value="1"/>
</dbReference>